<dbReference type="RefSeq" id="WP_099790696.1">
    <property type="nucleotide sequence ID" value="NZ_JBHLYV010000099.1"/>
</dbReference>
<evidence type="ECO:0000313" key="3">
    <source>
        <dbReference type="Proteomes" id="UP000230390"/>
    </source>
</evidence>
<evidence type="ECO:0000313" key="2">
    <source>
        <dbReference type="EMBL" id="PIL43652.1"/>
    </source>
</evidence>
<protein>
    <submittedName>
        <fullName evidence="2">Uncharacterized protein</fullName>
    </submittedName>
</protein>
<gene>
    <name evidence="2" type="ORF">CR105_17990</name>
</gene>
<feature type="region of interest" description="Disordered" evidence="1">
    <location>
        <begin position="1"/>
        <end position="65"/>
    </location>
</feature>
<proteinExistence type="predicted"/>
<dbReference type="Proteomes" id="UP000230390">
    <property type="component" value="Unassembled WGS sequence"/>
</dbReference>
<name>A0A2G8TC94_9BURK</name>
<comment type="caution">
    <text evidence="2">The sequence shown here is derived from an EMBL/GenBank/DDBJ whole genome shotgun (WGS) entry which is preliminary data.</text>
</comment>
<reference evidence="2 3" key="1">
    <citation type="submission" date="2017-10" db="EMBL/GenBank/DDBJ databases">
        <title>Massilia psychrophilum sp. nov., a novel purple-pigmented bacterium isolated from Tianshan glacier, Xinjiang Municipality, China.</title>
        <authorList>
            <person name="Wang H."/>
        </authorList>
    </citation>
    <scope>NUCLEOTIDE SEQUENCE [LARGE SCALE GENOMIC DNA]</scope>
    <source>
        <strain evidence="2 3">JCM 30074</strain>
    </source>
</reference>
<evidence type="ECO:0000256" key="1">
    <source>
        <dbReference type="SAM" id="MobiDB-lite"/>
    </source>
</evidence>
<sequence length="65" mass="7408">MLDFSLESTTDYHATAESTVRRGPTARSPADRRTATPKAPATPTSLKRQRRRHDNLNMSKQPLEW</sequence>
<feature type="compositionally biased region" description="Polar residues" evidence="1">
    <location>
        <begin position="1"/>
        <end position="18"/>
    </location>
</feature>
<keyword evidence="3" id="KW-1185">Reference proteome</keyword>
<dbReference type="EMBL" id="PDOC01000012">
    <property type="protein sequence ID" value="PIL43652.1"/>
    <property type="molecule type" value="Genomic_DNA"/>
</dbReference>
<organism evidence="2 3">
    <name type="scientific">Massilia eurypsychrophila</name>
    <dbReference type="NCBI Taxonomy" id="1485217"/>
    <lineage>
        <taxon>Bacteria</taxon>
        <taxon>Pseudomonadati</taxon>
        <taxon>Pseudomonadota</taxon>
        <taxon>Betaproteobacteria</taxon>
        <taxon>Burkholderiales</taxon>
        <taxon>Oxalobacteraceae</taxon>
        <taxon>Telluria group</taxon>
        <taxon>Massilia</taxon>
    </lineage>
</organism>
<accession>A0A2G8TC94</accession>
<feature type="compositionally biased region" description="Polar residues" evidence="1">
    <location>
        <begin position="56"/>
        <end position="65"/>
    </location>
</feature>
<dbReference type="AlphaFoldDB" id="A0A2G8TC94"/>